<evidence type="ECO:0000313" key="1">
    <source>
        <dbReference type="EMBL" id="AQK63165.1"/>
    </source>
</evidence>
<organism evidence="1">
    <name type="scientific">Zea mays</name>
    <name type="common">Maize</name>
    <dbReference type="NCBI Taxonomy" id="4577"/>
    <lineage>
        <taxon>Eukaryota</taxon>
        <taxon>Viridiplantae</taxon>
        <taxon>Streptophyta</taxon>
        <taxon>Embryophyta</taxon>
        <taxon>Tracheophyta</taxon>
        <taxon>Spermatophyta</taxon>
        <taxon>Magnoliopsida</taxon>
        <taxon>Liliopsida</taxon>
        <taxon>Poales</taxon>
        <taxon>Poaceae</taxon>
        <taxon>PACMAD clade</taxon>
        <taxon>Panicoideae</taxon>
        <taxon>Andropogonodae</taxon>
        <taxon>Andropogoneae</taxon>
        <taxon>Tripsacinae</taxon>
        <taxon>Zea</taxon>
    </lineage>
</organism>
<accession>A0A1D6GIA1</accession>
<name>A0A1D6GIA1_MAIZE</name>
<dbReference type="GO" id="GO:0008237">
    <property type="term" value="F:metallopeptidase activity"/>
    <property type="evidence" value="ECO:0007669"/>
    <property type="project" value="InterPro"/>
</dbReference>
<dbReference type="InterPro" id="IPR037518">
    <property type="entry name" value="MPN"/>
</dbReference>
<dbReference type="PANTHER" id="PTHR10410">
    <property type="entry name" value="EUKARYOTIC TRANSLATION INITIATION FACTOR 3 -RELATED"/>
    <property type="match status" value="1"/>
</dbReference>
<gene>
    <name evidence="1" type="ORF">ZEAMMB73_Zm00001d013351</name>
</gene>
<dbReference type="Gene3D" id="3.40.140.10">
    <property type="entry name" value="Cytidine Deaminase, domain 2"/>
    <property type="match status" value="1"/>
</dbReference>
<dbReference type="PROSITE" id="PS50249">
    <property type="entry name" value="MPN"/>
    <property type="match status" value="1"/>
</dbReference>
<dbReference type="EMBL" id="CM000781">
    <property type="protein sequence ID" value="AQK63165.1"/>
    <property type="molecule type" value="Genomic_DNA"/>
</dbReference>
<reference evidence="1" key="1">
    <citation type="submission" date="2015-12" db="EMBL/GenBank/DDBJ databases">
        <title>Update maize B73 reference genome by single molecule sequencing technologies.</title>
        <authorList>
            <consortium name="Maize Genome Sequencing Project"/>
            <person name="Ware D."/>
        </authorList>
    </citation>
    <scope>NUCLEOTIDE SEQUENCE</scope>
    <source>
        <tissue evidence="1">Seedling</tissue>
    </source>
</reference>
<dbReference type="PaxDb" id="4577-GRMZM2G388576_P01"/>
<dbReference type="SMART" id="SM00232">
    <property type="entry name" value="JAB_MPN"/>
    <property type="match status" value="1"/>
</dbReference>
<dbReference type="SUPFAM" id="SSF56112">
    <property type="entry name" value="Protein kinase-like (PK-like)"/>
    <property type="match status" value="1"/>
</dbReference>
<dbReference type="InterPro" id="IPR011009">
    <property type="entry name" value="Kinase-like_dom_sf"/>
</dbReference>
<proteinExistence type="predicted"/>
<dbReference type="ExpressionAtlas" id="A0A1D6GIA1">
    <property type="expression patterns" value="baseline and differential"/>
</dbReference>
<dbReference type="STRING" id="4577.A0A1D6GIA1"/>
<dbReference type="AlphaFoldDB" id="A0A1D6GIA1"/>
<sequence length="337" mass="38692">MKILMYQLCNSVAFVHDPKVLHRELKLHILLKDHKTMVLKIADFSLSHAIRPEMVVGWYHSHPGFGCWLSGVDINTQQSFEALNPRAVAVVIDPIQKRTIDFRFCRRAVKPLRLRHFRFRLLNPYGLWSPRHSQSDMSSSEMEFGTARQYDTTDLFFQEDWLYDDHLFPSKLDDEDDERKEDKFVLDAHGGASAQTEIGKLEGLKNDGLDVARSSSSTVYGRYQIMDDRTEIMDDCAQDGFQLKQSGDIMFECGMQRDPGRGDDDSDLSVVEKELQMLSSFDTDAVTNHGVHDFTDNGELNGICDKNLKSNIDKEYLKGHRIQPFPEIGDPDEAYEF</sequence>
<dbReference type="InParanoid" id="A0A1D6GIA1"/>
<protein>
    <submittedName>
        <fullName evidence="1">Uncharacterized protein</fullName>
    </submittedName>
</protein>
<dbReference type="InterPro" id="IPR050242">
    <property type="entry name" value="JAMM_MPN+_peptidase_M67A"/>
</dbReference>
<dbReference type="SMR" id="A0A1D6GIA1"/>
<dbReference type="InterPro" id="IPR000555">
    <property type="entry name" value="JAMM/MPN+_dom"/>
</dbReference>
<dbReference type="Pfam" id="PF01398">
    <property type="entry name" value="JAB"/>
    <property type="match status" value="1"/>
</dbReference>